<dbReference type="AlphaFoldDB" id="A0A177KD94"/>
<dbReference type="InterPro" id="IPR001482">
    <property type="entry name" value="T2SS/T4SS_dom"/>
</dbReference>
<evidence type="ECO:0000259" key="3">
    <source>
        <dbReference type="Pfam" id="PF00437"/>
    </source>
</evidence>
<accession>A0A177KD94</accession>
<dbReference type="Gene3D" id="3.40.50.300">
    <property type="entry name" value="P-loop containing nucleotide triphosphate hydrolases"/>
    <property type="match status" value="1"/>
</dbReference>
<reference evidence="4 5" key="1">
    <citation type="submission" date="2016-02" db="EMBL/GenBank/DDBJ databases">
        <authorList>
            <person name="Wen L."/>
            <person name="He K."/>
            <person name="Yang H."/>
        </authorList>
    </citation>
    <scope>NUCLEOTIDE SEQUENCE [LARGE SCALE GENOMIC DNA]</scope>
    <source>
        <strain evidence="4 5">CD11_3</strain>
    </source>
</reference>
<organism evidence="4 5">
    <name type="scientific">Microbacterium oleivorans</name>
    <dbReference type="NCBI Taxonomy" id="273677"/>
    <lineage>
        <taxon>Bacteria</taxon>
        <taxon>Bacillati</taxon>
        <taxon>Actinomycetota</taxon>
        <taxon>Actinomycetes</taxon>
        <taxon>Micrococcales</taxon>
        <taxon>Microbacteriaceae</taxon>
        <taxon>Microbacterium</taxon>
    </lineage>
</organism>
<comment type="similarity">
    <text evidence="1">Belongs to the GSP E family.</text>
</comment>
<name>A0A177KD94_9MICO</name>
<dbReference type="InterPro" id="IPR027417">
    <property type="entry name" value="P-loop_NTPase"/>
</dbReference>
<dbReference type="Pfam" id="PF00437">
    <property type="entry name" value="T2SSE"/>
    <property type="match status" value="1"/>
</dbReference>
<evidence type="ECO:0000256" key="1">
    <source>
        <dbReference type="ARBA" id="ARBA00006611"/>
    </source>
</evidence>
<dbReference type="EMBL" id="LSTV01000001">
    <property type="protein sequence ID" value="OAH51362.1"/>
    <property type="molecule type" value="Genomic_DNA"/>
</dbReference>
<dbReference type="PANTHER" id="PTHR30486">
    <property type="entry name" value="TWITCHING MOTILITY PROTEIN PILT"/>
    <property type="match status" value="1"/>
</dbReference>
<evidence type="ECO:0000313" key="4">
    <source>
        <dbReference type="EMBL" id="OAH51362.1"/>
    </source>
</evidence>
<gene>
    <name evidence="4" type="ORF">AYL44_03605</name>
</gene>
<evidence type="ECO:0000313" key="5">
    <source>
        <dbReference type="Proteomes" id="UP000076998"/>
    </source>
</evidence>
<dbReference type="GO" id="GO:0016887">
    <property type="term" value="F:ATP hydrolysis activity"/>
    <property type="evidence" value="ECO:0007669"/>
    <property type="project" value="InterPro"/>
</dbReference>
<dbReference type="PANTHER" id="PTHR30486:SF6">
    <property type="entry name" value="TYPE IV PILUS RETRACTATION ATPASE PILT"/>
    <property type="match status" value="1"/>
</dbReference>
<dbReference type="InterPro" id="IPR050921">
    <property type="entry name" value="T4SS_GSP_E_ATPase"/>
</dbReference>
<protein>
    <recommendedName>
        <fullName evidence="3">Bacterial type II secretion system protein E domain-containing protein</fullName>
    </recommendedName>
</protein>
<sequence length="104" mass="10946">MNIRKFLTRFRTLDDLVTAWSVAPEAAAILRTAMREGTSVVVSGATHAGKTTLLGALIAAAPAHHRIVTVEETFELNAQAPTSSRCRVASPASKGPARCRCAGS</sequence>
<proteinExistence type="inferred from homology"/>
<dbReference type="SUPFAM" id="SSF52540">
    <property type="entry name" value="P-loop containing nucleoside triphosphate hydrolases"/>
    <property type="match status" value="1"/>
</dbReference>
<feature type="domain" description="Bacterial type II secretion system protein E" evidence="3">
    <location>
        <begin position="3"/>
        <end position="83"/>
    </location>
</feature>
<comment type="caution">
    <text evidence="4">The sequence shown here is derived from an EMBL/GenBank/DDBJ whole genome shotgun (WGS) entry which is preliminary data.</text>
</comment>
<feature type="region of interest" description="Disordered" evidence="2">
    <location>
        <begin position="85"/>
        <end position="104"/>
    </location>
</feature>
<dbReference type="Proteomes" id="UP000076998">
    <property type="component" value="Unassembled WGS sequence"/>
</dbReference>
<evidence type="ECO:0000256" key="2">
    <source>
        <dbReference type="SAM" id="MobiDB-lite"/>
    </source>
</evidence>